<organism evidence="1 2">
    <name type="scientific">Shewanella piezotolerans (strain WP3 / JCM 13877)</name>
    <dbReference type="NCBI Taxonomy" id="225849"/>
    <lineage>
        <taxon>Bacteria</taxon>
        <taxon>Pseudomonadati</taxon>
        <taxon>Pseudomonadota</taxon>
        <taxon>Gammaproteobacteria</taxon>
        <taxon>Alteromonadales</taxon>
        <taxon>Shewanellaceae</taxon>
        <taxon>Shewanella</taxon>
    </lineage>
</organism>
<dbReference type="eggNOG" id="COG1887">
    <property type="taxonomic scope" value="Bacteria"/>
</dbReference>
<dbReference type="Proteomes" id="UP000000753">
    <property type="component" value="Chromosome"/>
</dbReference>
<dbReference type="KEGG" id="swp:swp_5057"/>
<evidence type="ECO:0000313" key="2">
    <source>
        <dbReference type="Proteomes" id="UP000000753"/>
    </source>
</evidence>
<evidence type="ECO:0000313" key="1">
    <source>
        <dbReference type="EMBL" id="ACJ31671.1"/>
    </source>
</evidence>
<dbReference type="AlphaFoldDB" id="B8CVJ5"/>
<dbReference type="OrthoDB" id="1113428at2"/>
<dbReference type="InterPro" id="IPR043148">
    <property type="entry name" value="TagF_C"/>
</dbReference>
<dbReference type="SUPFAM" id="SSF53756">
    <property type="entry name" value="UDP-Glycosyltransferase/glycogen phosphorylase"/>
    <property type="match status" value="1"/>
</dbReference>
<dbReference type="GO" id="GO:0016020">
    <property type="term" value="C:membrane"/>
    <property type="evidence" value="ECO:0007669"/>
    <property type="project" value="InterPro"/>
</dbReference>
<dbReference type="RefSeq" id="WP_020915000.1">
    <property type="nucleotide sequence ID" value="NC_011566.1"/>
</dbReference>
<dbReference type="EMBL" id="CP000472">
    <property type="protein sequence ID" value="ACJ31671.1"/>
    <property type="molecule type" value="Genomic_DNA"/>
</dbReference>
<reference evidence="1 2" key="1">
    <citation type="journal article" date="2008" name="PLoS ONE">
        <title>Environmental adaptation: genomic analysis of the piezotolerant and psychrotolerant deep-sea iron reducing bacterium Shewanella piezotolerans WP3.</title>
        <authorList>
            <person name="Wang F."/>
            <person name="Wang J."/>
            <person name="Jian H."/>
            <person name="Zhang B."/>
            <person name="Li S."/>
            <person name="Wang F."/>
            <person name="Zeng X."/>
            <person name="Gao L."/>
            <person name="Bartlett D.H."/>
            <person name="Yu J."/>
            <person name="Hu S."/>
            <person name="Xiao X."/>
        </authorList>
    </citation>
    <scope>NUCLEOTIDE SEQUENCE [LARGE SCALE GENOMIC DNA]</scope>
    <source>
        <strain evidence="2">WP3 / JCM 13877</strain>
    </source>
</reference>
<dbReference type="Pfam" id="PF04464">
    <property type="entry name" value="Glyphos_transf"/>
    <property type="match status" value="1"/>
</dbReference>
<name>B8CVJ5_SHEPW</name>
<dbReference type="STRING" id="225849.swp_5057"/>
<sequence length="354" mass="40863">MICFDALHPYYLPQYLPVMHELQLRGELVHFVIYRSDEQQAALDALVKEYQLSVTWVDNQEQALAYYLEQKPKWVVFGNTFDGDKKLKGVCGTALMQHGIGPKSVYYTVSDSDFDVRFVEGEYRLNRLQSMFPDKQFIDTGYAKLDPIVQGIEAGIDLEKLGLDPAKPTLLYAPTFYPSSIEKMATNWPAEFAEYNILLKPHYFSLSKPAYKKQKKLLLHWASYDNAYLATAEQTNLLPFMASADLLISDASSALFEFAALDKPVVWCDFYHLRWSYRGIFKFRFNQRMDEDLYRYAAVAKHAKTYKKLKAAVDQQIAEPESFAKQRAHYTYELAGKVDGQCSKRIVDFLLTEK</sequence>
<dbReference type="InterPro" id="IPR007554">
    <property type="entry name" value="Glycerophosphate_synth"/>
</dbReference>
<proteinExistence type="predicted"/>
<protein>
    <submittedName>
        <fullName evidence="1">CDP-glycerol:poly(Glycerophosphate) glycerophosphotransferase</fullName>
    </submittedName>
</protein>
<dbReference type="Gene3D" id="3.40.50.12580">
    <property type="match status" value="1"/>
</dbReference>
<gene>
    <name evidence="1" type="ordered locus">swp_5057</name>
</gene>
<keyword evidence="2" id="KW-1185">Reference proteome</keyword>
<dbReference type="GO" id="GO:0047355">
    <property type="term" value="F:CDP-glycerol glycerophosphotransferase activity"/>
    <property type="evidence" value="ECO:0007669"/>
    <property type="project" value="InterPro"/>
</dbReference>
<accession>B8CVJ5</accession>
<dbReference type="HOGENOM" id="CLU_780148_0_0_6"/>